<dbReference type="Proteomes" id="UP001161422">
    <property type="component" value="Unassembled WGS sequence"/>
</dbReference>
<keyword evidence="1 2" id="KW-0694">RNA-binding</keyword>
<dbReference type="SUPFAM" id="SSF75471">
    <property type="entry name" value="YhbY-like"/>
    <property type="match status" value="1"/>
</dbReference>
<dbReference type="InterPro" id="IPR017924">
    <property type="entry name" value="RNA-binding_YhbY"/>
</dbReference>
<reference evidence="4" key="1">
    <citation type="journal article" date="2014" name="Int. J. Syst. Evol. Microbiol.">
        <title>Complete genome sequence of Corynebacterium casei LMG S-19264T (=DSM 44701T), isolated from a smear-ripened cheese.</title>
        <authorList>
            <consortium name="US DOE Joint Genome Institute (JGI-PGF)"/>
            <person name="Walter F."/>
            <person name="Albersmeier A."/>
            <person name="Kalinowski J."/>
            <person name="Ruckert C."/>
        </authorList>
    </citation>
    <scope>NUCLEOTIDE SEQUENCE</scope>
    <source>
        <strain evidence="4">NBRC 101628</strain>
    </source>
</reference>
<keyword evidence="5" id="KW-1185">Reference proteome</keyword>
<sequence length="98" mass="10798">MNLSNKQKQHLKGLAHSLKPVVLLGANGLTEGVLAEINLALDHHELIKVKVASEDREMKAMVIDAIVRETSAVKVQTIGHILVLYRQSEDAKIELPRA</sequence>
<protein>
    <submittedName>
        <fullName evidence="4">RNA-binding protein</fullName>
    </submittedName>
</protein>
<dbReference type="GO" id="GO:0003723">
    <property type="term" value="F:RNA binding"/>
    <property type="evidence" value="ECO:0007669"/>
    <property type="project" value="UniProtKB-UniRule"/>
</dbReference>
<gene>
    <name evidence="4" type="ORF">GCM10007895_23870</name>
</gene>
<reference evidence="4" key="2">
    <citation type="submission" date="2023-01" db="EMBL/GenBank/DDBJ databases">
        <title>Draft genome sequence of Paraferrimonas sedimenticola strain NBRC 101628.</title>
        <authorList>
            <person name="Sun Q."/>
            <person name="Mori K."/>
        </authorList>
    </citation>
    <scope>NUCLEOTIDE SEQUENCE</scope>
    <source>
        <strain evidence="4">NBRC 101628</strain>
    </source>
</reference>
<dbReference type="SMART" id="SM01103">
    <property type="entry name" value="CRS1_YhbY"/>
    <property type="match status" value="1"/>
</dbReference>
<proteinExistence type="predicted"/>
<accession>A0AA37RXP1</accession>
<dbReference type="EMBL" id="BSNC01000005">
    <property type="protein sequence ID" value="GLP97081.1"/>
    <property type="molecule type" value="Genomic_DNA"/>
</dbReference>
<dbReference type="RefSeq" id="WP_095504376.1">
    <property type="nucleotide sequence ID" value="NZ_BSNC01000005.1"/>
</dbReference>
<dbReference type="PROSITE" id="PS51295">
    <property type="entry name" value="CRM"/>
    <property type="match status" value="1"/>
</dbReference>
<dbReference type="InterPro" id="IPR035920">
    <property type="entry name" value="YhbY-like_sf"/>
</dbReference>
<dbReference type="AlphaFoldDB" id="A0AA37RXP1"/>
<evidence type="ECO:0000256" key="1">
    <source>
        <dbReference type="ARBA" id="ARBA00022884"/>
    </source>
</evidence>
<evidence type="ECO:0000259" key="3">
    <source>
        <dbReference type="PROSITE" id="PS51295"/>
    </source>
</evidence>
<comment type="caution">
    <text evidence="4">The sequence shown here is derived from an EMBL/GenBank/DDBJ whole genome shotgun (WGS) entry which is preliminary data.</text>
</comment>
<dbReference type="PANTHER" id="PTHR40065">
    <property type="entry name" value="RNA-BINDING PROTEIN YHBY"/>
    <property type="match status" value="1"/>
</dbReference>
<evidence type="ECO:0000313" key="4">
    <source>
        <dbReference type="EMBL" id="GLP97081.1"/>
    </source>
</evidence>
<evidence type="ECO:0000256" key="2">
    <source>
        <dbReference type="PROSITE-ProRule" id="PRU00626"/>
    </source>
</evidence>
<evidence type="ECO:0000313" key="5">
    <source>
        <dbReference type="Proteomes" id="UP001161422"/>
    </source>
</evidence>
<dbReference type="Gene3D" id="3.30.110.60">
    <property type="entry name" value="YhbY-like"/>
    <property type="match status" value="1"/>
</dbReference>
<dbReference type="InterPro" id="IPR051925">
    <property type="entry name" value="RNA-binding_domain"/>
</dbReference>
<dbReference type="InterPro" id="IPR001890">
    <property type="entry name" value="RNA-binding_CRM"/>
</dbReference>
<dbReference type="Pfam" id="PF01985">
    <property type="entry name" value="CRS1_YhbY"/>
    <property type="match status" value="1"/>
</dbReference>
<dbReference type="NCBIfam" id="TIGR00253">
    <property type="entry name" value="RNA_bind_YhbY"/>
    <property type="match status" value="1"/>
</dbReference>
<feature type="domain" description="CRM" evidence="3">
    <location>
        <begin position="1"/>
        <end position="97"/>
    </location>
</feature>
<name>A0AA37RXP1_9GAMM</name>
<dbReference type="PANTHER" id="PTHR40065:SF3">
    <property type="entry name" value="RNA-BINDING PROTEIN YHBY"/>
    <property type="match status" value="1"/>
</dbReference>
<organism evidence="4 5">
    <name type="scientific">Paraferrimonas sedimenticola</name>
    <dbReference type="NCBI Taxonomy" id="375674"/>
    <lineage>
        <taxon>Bacteria</taxon>
        <taxon>Pseudomonadati</taxon>
        <taxon>Pseudomonadota</taxon>
        <taxon>Gammaproteobacteria</taxon>
        <taxon>Alteromonadales</taxon>
        <taxon>Ferrimonadaceae</taxon>
        <taxon>Paraferrimonas</taxon>
    </lineage>
</organism>